<keyword evidence="1" id="KW-0812">Transmembrane</keyword>
<accession>A0ABW0L4N5</accession>
<feature type="transmembrane region" description="Helical" evidence="1">
    <location>
        <begin position="126"/>
        <end position="145"/>
    </location>
</feature>
<dbReference type="EMBL" id="JBHSMU010000008">
    <property type="protein sequence ID" value="MFC5459727.1"/>
    <property type="molecule type" value="Genomic_DNA"/>
</dbReference>
<dbReference type="RefSeq" id="WP_379781853.1">
    <property type="nucleotide sequence ID" value="NZ_JBHSMU010000008.1"/>
</dbReference>
<keyword evidence="1" id="KW-0472">Membrane</keyword>
<keyword evidence="3" id="KW-1185">Reference proteome</keyword>
<evidence type="ECO:0000313" key="2">
    <source>
        <dbReference type="EMBL" id="MFC5459727.1"/>
    </source>
</evidence>
<gene>
    <name evidence="2" type="ORF">ACFPN5_07875</name>
</gene>
<feature type="transmembrane region" description="Helical" evidence="1">
    <location>
        <begin position="29"/>
        <end position="50"/>
    </location>
</feature>
<organism evidence="2 3">
    <name type="scientific">Massilia niabensis</name>
    <dbReference type="NCBI Taxonomy" id="544910"/>
    <lineage>
        <taxon>Bacteria</taxon>
        <taxon>Pseudomonadati</taxon>
        <taxon>Pseudomonadota</taxon>
        <taxon>Betaproteobacteria</taxon>
        <taxon>Burkholderiales</taxon>
        <taxon>Oxalobacteraceae</taxon>
        <taxon>Telluria group</taxon>
        <taxon>Massilia</taxon>
    </lineage>
</organism>
<evidence type="ECO:0000313" key="3">
    <source>
        <dbReference type="Proteomes" id="UP001596050"/>
    </source>
</evidence>
<protein>
    <submittedName>
        <fullName evidence="2">Uncharacterized protein</fullName>
    </submittedName>
</protein>
<feature type="transmembrane region" description="Helical" evidence="1">
    <location>
        <begin position="100"/>
        <end position="120"/>
    </location>
</feature>
<sequence length="214" mass="23513">MNDPASEFHDKLLCAEARYSLASFCTRRLAALGAIYASVFGALLLLKASWGGAEEKTGKAVDASSTLDMGTFAPLMDFDVQIVIALVLLLSLVGWRWDGLLERVGGTLLVAVFVLPAMWFTGEMEAVIVMRFIHAVFLLACGLIADRTFGYTRAFARSRFYLERLAAISRKPAGNSKKEEEEKLIEAYAVDVYRDHVGDTFFTLDAIKAKIVGS</sequence>
<feature type="transmembrane region" description="Helical" evidence="1">
    <location>
        <begin position="70"/>
        <end position="93"/>
    </location>
</feature>
<evidence type="ECO:0000256" key="1">
    <source>
        <dbReference type="SAM" id="Phobius"/>
    </source>
</evidence>
<name>A0ABW0L4N5_9BURK</name>
<reference evidence="3" key="1">
    <citation type="journal article" date="2019" name="Int. J. Syst. Evol. Microbiol.">
        <title>The Global Catalogue of Microorganisms (GCM) 10K type strain sequencing project: providing services to taxonomists for standard genome sequencing and annotation.</title>
        <authorList>
            <consortium name="The Broad Institute Genomics Platform"/>
            <consortium name="The Broad Institute Genome Sequencing Center for Infectious Disease"/>
            <person name="Wu L."/>
            <person name="Ma J."/>
        </authorList>
    </citation>
    <scope>NUCLEOTIDE SEQUENCE [LARGE SCALE GENOMIC DNA]</scope>
    <source>
        <strain evidence="3">KACC 12649</strain>
    </source>
</reference>
<keyword evidence="1" id="KW-1133">Transmembrane helix</keyword>
<dbReference type="Proteomes" id="UP001596050">
    <property type="component" value="Unassembled WGS sequence"/>
</dbReference>
<proteinExistence type="predicted"/>
<comment type="caution">
    <text evidence="2">The sequence shown here is derived from an EMBL/GenBank/DDBJ whole genome shotgun (WGS) entry which is preliminary data.</text>
</comment>